<evidence type="ECO:0000256" key="6">
    <source>
        <dbReference type="ARBA" id="ARBA00023004"/>
    </source>
</evidence>
<comment type="cofactor">
    <cofactor evidence="1">
        <name>heme</name>
        <dbReference type="ChEBI" id="CHEBI:30413"/>
    </cofactor>
</comment>
<keyword evidence="5" id="KW-0560">Oxidoreductase</keyword>
<reference evidence="8 9" key="1">
    <citation type="submission" date="2019-08" db="EMBL/GenBank/DDBJ databases">
        <title>The genome sequence of a newly discovered highly antifungal drug resistant Aspergillus species, Aspergillus tanneri NIH 1004.</title>
        <authorList>
            <person name="Mounaud S."/>
            <person name="Singh I."/>
            <person name="Joardar V."/>
            <person name="Pakala S."/>
            <person name="Pakala S."/>
            <person name="Venepally P."/>
            <person name="Chung J.K."/>
            <person name="Losada L."/>
            <person name="Nierman W.C."/>
        </authorList>
    </citation>
    <scope>NUCLEOTIDE SEQUENCE [LARGE SCALE GENOMIC DNA]</scope>
    <source>
        <strain evidence="8 9">NIH1004</strain>
    </source>
</reference>
<evidence type="ECO:0000313" key="8">
    <source>
        <dbReference type="EMBL" id="KAA8645106.1"/>
    </source>
</evidence>
<dbReference type="SUPFAM" id="SSF48264">
    <property type="entry name" value="Cytochrome P450"/>
    <property type="match status" value="1"/>
</dbReference>
<dbReference type="Proteomes" id="UP000324241">
    <property type="component" value="Unassembled WGS sequence"/>
</dbReference>
<gene>
    <name evidence="8" type="ORF">ATNIH1004_009321</name>
</gene>
<dbReference type="PANTHER" id="PTHR46300:SF1">
    <property type="entry name" value="P450, PUTATIVE (EUROFUNG)-RELATED"/>
    <property type="match status" value="1"/>
</dbReference>
<comment type="similarity">
    <text evidence="2">Belongs to the cytochrome P450 family.</text>
</comment>
<keyword evidence="3" id="KW-0349">Heme</keyword>
<name>A0A5M9MH44_9EURO</name>
<dbReference type="InterPro" id="IPR050364">
    <property type="entry name" value="Cytochrome_P450_fung"/>
</dbReference>
<dbReference type="RefSeq" id="XP_033424467.1">
    <property type="nucleotide sequence ID" value="XM_033573915.1"/>
</dbReference>
<organism evidence="8 9">
    <name type="scientific">Aspergillus tanneri</name>
    <dbReference type="NCBI Taxonomy" id="1220188"/>
    <lineage>
        <taxon>Eukaryota</taxon>
        <taxon>Fungi</taxon>
        <taxon>Dikarya</taxon>
        <taxon>Ascomycota</taxon>
        <taxon>Pezizomycotina</taxon>
        <taxon>Eurotiomycetes</taxon>
        <taxon>Eurotiomycetidae</taxon>
        <taxon>Eurotiales</taxon>
        <taxon>Aspergillaceae</taxon>
        <taxon>Aspergillus</taxon>
        <taxon>Aspergillus subgen. Circumdati</taxon>
    </lineage>
</organism>
<evidence type="ECO:0000256" key="4">
    <source>
        <dbReference type="ARBA" id="ARBA00022723"/>
    </source>
</evidence>
<dbReference type="GO" id="GO:0016705">
    <property type="term" value="F:oxidoreductase activity, acting on paired donors, with incorporation or reduction of molecular oxygen"/>
    <property type="evidence" value="ECO:0007669"/>
    <property type="project" value="InterPro"/>
</dbReference>
<evidence type="ECO:0000256" key="5">
    <source>
        <dbReference type="ARBA" id="ARBA00023002"/>
    </source>
</evidence>
<proteinExistence type="inferred from homology"/>
<evidence type="ECO:0000256" key="7">
    <source>
        <dbReference type="ARBA" id="ARBA00023033"/>
    </source>
</evidence>
<dbReference type="GO" id="GO:0005506">
    <property type="term" value="F:iron ion binding"/>
    <property type="evidence" value="ECO:0007669"/>
    <property type="project" value="InterPro"/>
</dbReference>
<comment type="caution">
    <text evidence="8">The sequence shown here is derived from an EMBL/GenBank/DDBJ whole genome shotgun (WGS) entry which is preliminary data.</text>
</comment>
<accession>A0A5M9MH44</accession>
<keyword evidence="4" id="KW-0479">Metal-binding</keyword>
<evidence type="ECO:0000256" key="2">
    <source>
        <dbReference type="ARBA" id="ARBA00010617"/>
    </source>
</evidence>
<dbReference type="GeneID" id="54332023"/>
<sequence length="248" mass="28526">MAELHEANRDFQPKHETRFGLSVVKLDKATKKLNEKMGLSESELILRYGLHPVVVWWAHQELDSVVGMRMPAFEDLPSLPYIRALLAKFCAGDTQDPEVCGSEPLLSGYRRATFEHQYDFDPDRWIQRPHLPVNAFGLGRCACTRFYVDQNSVSIAIAHLLWAYNISHTYENGQKLEVDSWSLTQEIGVRPIPFKALFRVRGTKRQEIIEQTWTAAEKDTDILLERASYTFKISVSLWLLQSAKLTLM</sequence>
<dbReference type="InterPro" id="IPR036396">
    <property type="entry name" value="Cyt_P450_sf"/>
</dbReference>
<dbReference type="GO" id="GO:0004497">
    <property type="term" value="F:monooxygenase activity"/>
    <property type="evidence" value="ECO:0007669"/>
    <property type="project" value="UniProtKB-KW"/>
</dbReference>
<dbReference type="GO" id="GO:0020037">
    <property type="term" value="F:heme binding"/>
    <property type="evidence" value="ECO:0007669"/>
    <property type="project" value="InterPro"/>
</dbReference>
<keyword evidence="7" id="KW-0503">Monooxygenase</keyword>
<dbReference type="OrthoDB" id="1470350at2759"/>
<protein>
    <submittedName>
        <fullName evidence="8">Uncharacterized protein</fullName>
    </submittedName>
</protein>
<evidence type="ECO:0000256" key="3">
    <source>
        <dbReference type="ARBA" id="ARBA00022617"/>
    </source>
</evidence>
<dbReference type="VEuPathDB" id="FungiDB:EYZ11_011306"/>
<dbReference type="EMBL" id="QUQM01000006">
    <property type="protein sequence ID" value="KAA8645106.1"/>
    <property type="molecule type" value="Genomic_DNA"/>
</dbReference>
<evidence type="ECO:0000313" key="9">
    <source>
        <dbReference type="Proteomes" id="UP000324241"/>
    </source>
</evidence>
<keyword evidence="6" id="KW-0408">Iron</keyword>
<dbReference type="AlphaFoldDB" id="A0A5M9MH44"/>
<dbReference type="PANTHER" id="PTHR46300">
    <property type="entry name" value="P450, PUTATIVE (EUROFUNG)-RELATED-RELATED"/>
    <property type="match status" value="1"/>
</dbReference>
<dbReference type="Gene3D" id="1.10.630.10">
    <property type="entry name" value="Cytochrome P450"/>
    <property type="match status" value="1"/>
</dbReference>
<evidence type="ECO:0000256" key="1">
    <source>
        <dbReference type="ARBA" id="ARBA00001971"/>
    </source>
</evidence>